<dbReference type="PANTHER" id="PTHR46331">
    <property type="entry name" value="VALACYCLOVIR HYDROLASE"/>
    <property type="match status" value="1"/>
</dbReference>
<dbReference type="InterPro" id="IPR029058">
    <property type="entry name" value="AB_hydrolase_fold"/>
</dbReference>
<organism evidence="3 4">
    <name type="scientific">Arachidicoccus ginsenosidivorans</name>
    <dbReference type="NCBI Taxonomy" id="496057"/>
    <lineage>
        <taxon>Bacteria</taxon>
        <taxon>Pseudomonadati</taxon>
        <taxon>Bacteroidota</taxon>
        <taxon>Chitinophagia</taxon>
        <taxon>Chitinophagales</taxon>
        <taxon>Chitinophagaceae</taxon>
        <taxon>Arachidicoccus</taxon>
    </lineage>
</organism>
<dbReference type="OrthoDB" id="2247630at2"/>
<dbReference type="Gene3D" id="2.60.120.260">
    <property type="entry name" value="Galactose-binding domain-like"/>
    <property type="match status" value="1"/>
</dbReference>
<dbReference type="EMBL" id="CP042434">
    <property type="protein sequence ID" value="QEC72289.1"/>
    <property type="molecule type" value="Genomic_DNA"/>
</dbReference>
<dbReference type="Pfam" id="PF00561">
    <property type="entry name" value="Abhydrolase_1"/>
    <property type="match status" value="1"/>
</dbReference>
<keyword evidence="4" id="KW-1185">Reference proteome</keyword>
<evidence type="ECO:0000259" key="2">
    <source>
        <dbReference type="Pfam" id="PF00561"/>
    </source>
</evidence>
<dbReference type="PANTHER" id="PTHR46331:SF2">
    <property type="entry name" value="VALACYCLOVIR HYDROLASE"/>
    <property type="match status" value="1"/>
</dbReference>
<evidence type="ECO:0000313" key="4">
    <source>
        <dbReference type="Proteomes" id="UP000321291"/>
    </source>
</evidence>
<dbReference type="Proteomes" id="UP000321291">
    <property type="component" value="Chromosome"/>
</dbReference>
<dbReference type="GO" id="GO:0017171">
    <property type="term" value="F:serine hydrolase activity"/>
    <property type="evidence" value="ECO:0007669"/>
    <property type="project" value="TreeGrafter"/>
</dbReference>
<evidence type="ECO:0000256" key="1">
    <source>
        <dbReference type="SAM" id="SignalP"/>
    </source>
</evidence>
<feature type="domain" description="AB hydrolase-1" evidence="2">
    <location>
        <begin position="216"/>
        <end position="335"/>
    </location>
</feature>
<dbReference type="Gene3D" id="3.40.50.1820">
    <property type="entry name" value="alpha/beta hydrolase"/>
    <property type="match status" value="1"/>
</dbReference>
<dbReference type="RefSeq" id="WP_146782370.1">
    <property type="nucleotide sequence ID" value="NZ_CP042434.1"/>
</dbReference>
<keyword evidence="3" id="KW-0378">Hydrolase</keyword>
<feature type="signal peptide" evidence="1">
    <location>
        <begin position="1"/>
        <end position="20"/>
    </location>
</feature>
<reference evidence="3 4" key="1">
    <citation type="journal article" date="2017" name="Int. J. Syst. Evol. Microbiol.">
        <title>Arachidicoccus ginsenosidivorans sp. nov., with ginsenoside-converting activity isolated from ginseng cultivating soil.</title>
        <authorList>
            <person name="Siddiqi M.Z."/>
            <person name="Aslam Z."/>
            <person name="Im W.T."/>
        </authorList>
    </citation>
    <scope>NUCLEOTIDE SEQUENCE [LARGE SCALE GENOMIC DNA]</scope>
    <source>
        <strain evidence="3 4">Gsoil 809</strain>
    </source>
</reference>
<dbReference type="KEGG" id="agi:FSB73_12010"/>
<dbReference type="InterPro" id="IPR000073">
    <property type="entry name" value="AB_hydrolase_1"/>
</dbReference>
<gene>
    <name evidence="3" type="ORF">FSB73_12010</name>
</gene>
<keyword evidence="1" id="KW-0732">Signal</keyword>
<dbReference type="SUPFAM" id="SSF53474">
    <property type="entry name" value="alpha/beta-Hydrolases"/>
    <property type="match status" value="1"/>
</dbReference>
<feature type="chain" id="PRO_5022811412" evidence="1">
    <location>
        <begin position="21"/>
        <end position="429"/>
    </location>
</feature>
<evidence type="ECO:0000313" key="3">
    <source>
        <dbReference type="EMBL" id="QEC72289.1"/>
    </source>
</evidence>
<proteinExistence type="predicted"/>
<sequence length="429" mass="48591">MSYYKLIFFFFCLSYLSAFSQTQDIVQVVNIEQYRGKEFLLEGKIFYEDNITDNSYALLSSVSIDANGKPIKMPLFNDNAKVYHKENDWSHYELTGKVDKKAKYLAIGASIDGNGSYYFDDFKLYVKDGRNGKVEIPLKNAGFEKDSLTDWHLANINKNTRVSISLDNAASGKKSLFIDNSGVKDTPSFGNNPQVGKYMDVNGVKLYYEIYGKGEPLLFLNGNNSSMWRFSNQFQYFKDKYKIVGLDSRGQGKSTADSTKLTYELMAEDVNTFLDKLHLKKVNILGWSDGANIALILAMNHPDKVNKMAIMGTVLYNNDASVTAETNQLLRKQVKEMEARGVAKTSMDYRLKMLLLTEPHINPDSLQKIQAPTLVMAGQYDVVKRKHTELIAKKIPKSQLIIFKGADHEAPEKIPDLFNKAVSTFFETK</sequence>
<dbReference type="AlphaFoldDB" id="A0A5B8VLU0"/>
<protein>
    <submittedName>
        <fullName evidence="3">Alpha/beta hydrolase</fullName>
    </submittedName>
</protein>
<name>A0A5B8VLU0_9BACT</name>
<dbReference type="PRINTS" id="PR00111">
    <property type="entry name" value="ABHYDROLASE"/>
</dbReference>
<accession>A0A5B8VLU0</accession>